<dbReference type="AlphaFoldDB" id="A0A3P6PAM0"/>
<evidence type="ECO:0000313" key="3">
    <source>
        <dbReference type="Proteomes" id="UP000267096"/>
    </source>
</evidence>
<organism evidence="2 3">
    <name type="scientific">Anisakis simplex</name>
    <name type="common">Herring worm</name>
    <dbReference type="NCBI Taxonomy" id="6269"/>
    <lineage>
        <taxon>Eukaryota</taxon>
        <taxon>Metazoa</taxon>
        <taxon>Ecdysozoa</taxon>
        <taxon>Nematoda</taxon>
        <taxon>Chromadorea</taxon>
        <taxon>Rhabditida</taxon>
        <taxon>Spirurina</taxon>
        <taxon>Ascaridomorpha</taxon>
        <taxon>Ascaridoidea</taxon>
        <taxon>Anisakidae</taxon>
        <taxon>Anisakis</taxon>
        <taxon>Anisakis simplex complex</taxon>
    </lineage>
</organism>
<feature type="region of interest" description="Disordered" evidence="1">
    <location>
        <begin position="59"/>
        <end position="82"/>
    </location>
</feature>
<gene>
    <name evidence="2" type="ORF">ASIM_LOCUS7804</name>
</gene>
<dbReference type="Proteomes" id="UP000267096">
    <property type="component" value="Unassembled WGS sequence"/>
</dbReference>
<name>A0A3P6PAM0_ANISI</name>
<protein>
    <submittedName>
        <fullName evidence="2">Uncharacterized protein</fullName>
    </submittedName>
</protein>
<evidence type="ECO:0000313" key="2">
    <source>
        <dbReference type="EMBL" id="VDK30097.1"/>
    </source>
</evidence>
<dbReference type="EMBL" id="UYRR01019712">
    <property type="protein sequence ID" value="VDK30097.1"/>
    <property type="molecule type" value="Genomic_DNA"/>
</dbReference>
<feature type="compositionally biased region" description="Basic residues" evidence="1">
    <location>
        <begin position="1"/>
        <end position="18"/>
    </location>
</feature>
<reference evidence="2 3" key="1">
    <citation type="submission" date="2018-11" db="EMBL/GenBank/DDBJ databases">
        <authorList>
            <consortium name="Pathogen Informatics"/>
        </authorList>
    </citation>
    <scope>NUCLEOTIDE SEQUENCE [LARGE SCALE GENOMIC DNA]</scope>
</reference>
<feature type="region of interest" description="Disordered" evidence="1">
    <location>
        <begin position="1"/>
        <end position="25"/>
    </location>
</feature>
<accession>A0A3P6PAM0</accession>
<feature type="compositionally biased region" description="Polar residues" evidence="1">
    <location>
        <begin position="67"/>
        <end position="82"/>
    </location>
</feature>
<evidence type="ECO:0000256" key="1">
    <source>
        <dbReference type="SAM" id="MobiDB-lite"/>
    </source>
</evidence>
<proteinExistence type="predicted"/>
<keyword evidence="3" id="KW-1185">Reference proteome</keyword>
<sequence>MRAFRQKARSRAFRQKARQIRDTTSTTQCNRIVSTRLEITPKILWTRIPELLRIQWSARQKAKGKNSRQGPTSDLSRFGTNRQRLSCGGDLGVCSGDSYGKLGIWTR</sequence>